<reference evidence="3 4" key="2">
    <citation type="submission" date="2020-05" db="EMBL/GenBank/DDBJ databases">
        <title>Draft genome sequence of Desulfovibrio sp. strainFSS-1.</title>
        <authorList>
            <person name="Shimoshige H."/>
            <person name="Kobayashi H."/>
            <person name="Maekawa T."/>
        </authorList>
    </citation>
    <scope>NUCLEOTIDE SEQUENCE [LARGE SCALE GENOMIC DNA]</scope>
    <source>
        <strain evidence="3 4">SIID29052-01</strain>
    </source>
</reference>
<dbReference type="Proteomes" id="UP000494245">
    <property type="component" value="Unassembled WGS sequence"/>
</dbReference>
<dbReference type="EMBL" id="BLTE01000006">
    <property type="protein sequence ID" value="GFK93721.1"/>
    <property type="molecule type" value="Genomic_DNA"/>
</dbReference>
<evidence type="ECO:0000256" key="1">
    <source>
        <dbReference type="SAM" id="MobiDB-lite"/>
    </source>
</evidence>
<feature type="chain" id="PRO_5029009028" evidence="2">
    <location>
        <begin position="34"/>
        <end position="228"/>
    </location>
</feature>
<keyword evidence="2" id="KW-0732">Signal</keyword>
<sequence length="228" mass="24251">MTKTTRIPRPRLAAALVLALAVGFCSLTVPAFAQDAPQTKKQSNSQASQSKKKASGDAKAKGDSSSKKKKSSGGAKTGEPKPGKKAAAAPDGPAPGADTFRGLAWGTPLAGVPNLSRREEQGNLAYYVRLGEDMEVMGVAMREIVYVFCKGRLAGALTRYDGEVNHLVLLARMRETYGGPLESPPNYKGDRSWRFDAGQTSMVMEYSPQAGTGAVGWMAQDILLPCKQ</sequence>
<gene>
    <name evidence="3" type="ORF">NNJEOMEG_01555</name>
</gene>
<feature type="compositionally biased region" description="Low complexity" evidence="1">
    <location>
        <begin position="85"/>
        <end position="97"/>
    </location>
</feature>
<feature type="region of interest" description="Disordered" evidence="1">
    <location>
        <begin position="35"/>
        <end position="100"/>
    </location>
</feature>
<organism evidence="3 4">
    <name type="scientific">Fundidesulfovibrio magnetotacticus</name>
    <dbReference type="NCBI Taxonomy" id="2730080"/>
    <lineage>
        <taxon>Bacteria</taxon>
        <taxon>Pseudomonadati</taxon>
        <taxon>Thermodesulfobacteriota</taxon>
        <taxon>Desulfovibrionia</taxon>
        <taxon>Desulfovibrionales</taxon>
        <taxon>Desulfovibrionaceae</taxon>
        <taxon>Fundidesulfovibrio</taxon>
    </lineage>
</organism>
<accession>A0A6V8LT17</accession>
<feature type="compositionally biased region" description="Basic and acidic residues" evidence="1">
    <location>
        <begin position="54"/>
        <end position="66"/>
    </location>
</feature>
<feature type="compositionally biased region" description="Low complexity" evidence="1">
    <location>
        <begin position="40"/>
        <end position="49"/>
    </location>
</feature>
<protein>
    <submittedName>
        <fullName evidence="3">Uncharacterized protein</fullName>
    </submittedName>
</protein>
<name>A0A6V8LT17_9BACT</name>
<evidence type="ECO:0000313" key="3">
    <source>
        <dbReference type="EMBL" id="GFK93721.1"/>
    </source>
</evidence>
<feature type="signal peptide" evidence="2">
    <location>
        <begin position="1"/>
        <end position="33"/>
    </location>
</feature>
<proteinExistence type="predicted"/>
<keyword evidence="4" id="KW-1185">Reference proteome</keyword>
<dbReference type="RefSeq" id="WP_173083047.1">
    <property type="nucleotide sequence ID" value="NZ_BLTE01000006.1"/>
</dbReference>
<comment type="caution">
    <text evidence="3">The sequence shown here is derived from an EMBL/GenBank/DDBJ whole genome shotgun (WGS) entry which is preliminary data.</text>
</comment>
<reference evidence="3 4" key="1">
    <citation type="submission" date="2020-04" db="EMBL/GenBank/DDBJ databases">
        <authorList>
            <consortium name="Desulfovibrio sp. FSS-1 genome sequencing consortium"/>
            <person name="Shimoshige H."/>
            <person name="Kobayashi H."/>
            <person name="Maekawa T."/>
        </authorList>
    </citation>
    <scope>NUCLEOTIDE SEQUENCE [LARGE SCALE GENOMIC DNA]</scope>
    <source>
        <strain evidence="3 4">SIID29052-01</strain>
    </source>
</reference>
<evidence type="ECO:0000256" key="2">
    <source>
        <dbReference type="SAM" id="SignalP"/>
    </source>
</evidence>
<dbReference type="AlphaFoldDB" id="A0A6V8LT17"/>
<evidence type="ECO:0000313" key="4">
    <source>
        <dbReference type="Proteomes" id="UP000494245"/>
    </source>
</evidence>